<evidence type="ECO:0000256" key="10">
    <source>
        <dbReference type="HAMAP-Rule" id="MF_00454"/>
    </source>
</evidence>
<evidence type="ECO:0000256" key="1">
    <source>
        <dbReference type="ARBA" id="ARBA00004651"/>
    </source>
</evidence>
<comment type="subcellular location">
    <subcellularLocation>
        <location evidence="1 10">Cell membrane</location>
        <topology evidence="1 10">Multi-pass membrane protein</topology>
    </subcellularLocation>
</comment>
<comment type="caution">
    <text evidence="10">Lacks conserved residue(s) required for the propagation of feature annotation.</text>
</comment>
<dbReference type="HAMAP" id="MF_00454">
    <property type="entry name" value="FluC"/>
    <property type="match status" value="1"/>
</dbReference>
<sequence length="123" mass="12157">MTVLLLALAGGAGAAARFLVDGLVRARFRTALPWGTIVINVSGSLLLGLLAGLVMRHHVPSPLQAILGTGFLGGYTTFSTASVETVRLVQSGRTGLALLNALGTMAAGVGAAAAGFALGSLGG</sequence>
<keyword evidence="6 10" id="KW-0407">Ion channel</keyword>
<dbReference type="NCBIfam" id="TIGR00494">
    <property type="entry name" value="crcB"/>
    <property type="match status" value="1"/>
</dbReference>
<keyword evidence="5 10" id="KW-0472">Membrane</keyword>
<keyword evidence="2 10" id="KW-1003">Cell membrane</keyword>
<evidence type="ECO:0000256" key="9">
    <source>
        <dbReference type="ARBA" id="ARBA00049940"/>
    </source>
</evidence>
<comment type="activity regulation">
    <text evidence="10">Na(+) is not transported, but it plays an essential structural role and its presence is essential for fluoride channel function.</text>
</comment>
<evidence type="ECO:0000256" key="3">
    <source>
        <dbReference type="ARBA" id="ARBA00022692"/>
    </source>
</evidence>
<dbReference type="PANTHER" id="PTHR28259:SF1">
    <property type="entry name" value="FLUORIDE EXPORT PROTEIN 1-RELATED"/>
    <property type="match status" value="1"/>
</dbReference>
<keyword evidence="4 10" id="KW-1133">Transmembrane helix</keyword>
<comment type="function">
    <text evidence="9 10">Fluoride-specific ion channel. Important for reducing fluoride concentration in the cell, thus reducing its toxicity.</text>
</comment>
<feature type="transmembrane region" description="Helical" evidence="10">
    <location>
        <begin position="97"/>
        <end position="118"/>
    </location>
</feature>
<feature type="binding site" evidence="10">
    <location>
        <position position="73"/>
    </location>
    <ligand>
        <name>Na(+)</name>
        <dbReference type="ChEBI" id="CHEBI:29101"/>
        <note>structural</note>
    </ligand>
</feature>
<evidence type="ECO:0000313" key="12">
    <source>
        <dbReference type="Proteomes" id="UP000182130"/>
    </source>
</evidence>
<evidence type="ECO:0000313" key="11">
    <source>
        <dbReference type="EMBL" id="SDI92218.1"/>
    </source>
</evidence>
<accession>A0A1G8PIS2</accession>
<dbReference type="GO" id="GO:0062054">
    <property type="term" value="F:fluoride channel activity"/>
    <property type="evidence" value="ECO:0007669"/>
    <property type="project" value="UniProtKB-UniRule"/>
</dbReference>
<evidence type="ECO:0000256" key="8">
    <source>
        <dbReference type="ARBA" id="ARBA00035585"/>
    </source>
</evidence>
<dbReference type="GO" id="GO:0046872">
    <property type="term" value="F:metal ion binding"/>
    <property type="evidence" value="ECO:0007669"/>
    <property type="project" value="UniProtKB-KW"/>
</dbReference>
<proteinExistence type="inferred from homology"/>
<keyword evidence="3 10" id="KW-0812">Transmembrane</keyword>
<evidence type="ECO:0000256" key="5">
    <source>
        <dbReference type="ARBA" id="ARBA00023136"/>
    </source>
</evidence>
<dbReference type="Pfam" id="PF02537">
    <property type="entry name" value="CRCB"/>
    <property type="match status" value="1"/>
</dbReference>
<evidence type="ECO:0000256" key="4">
    <source>
        <dbReference type="ARBA" id="ARBA00022989"/>
    </source>
</evidence>
<feature type="transmembrane region" description="Helical" evidence="10">
    <location>
        <begin position="31"/>
        <end position="54"/>
    </location>
</feature>
<dbReference type="PANTHER" id="PTHR28259">
    <property type="entry name" value="FLUORIDE EXPORT PROTEIN 1-RELATED"/>
    <property type="match status" value="1"/>
</dbReference>
<dbReference type="AlphaFoldDB" id="A0A1G8PIS2"/>
<dbReference type="STRING" id="1045773.SAMN05216555_105188"/>
<gene>
    <name evidence="10" type="primary">fluC</name>
    <name evidence="10" type="synonym">crcB</name>
    <name evidence="11" type="ORF">SAMN05216555_105188</name>
</gene>
<dbReference type="Proteomes" id="UP000182130">
    <property type="component" value="Unassembled WGS sequence"/>
</dbReference>
<protein>
    <recommendedName>
        <fullName evidence="10">Fluoride-specific ion channel FluC</fullName>
    </recommendedName>
</protein>
<name>A0A1G8PIS2_9MICC</name>
<dbReference type="GO" id="GO:0140114">
    <property type="term" value="P:cellular detoxification of fluoride"/>
    <property type="evidence" value="ECO:0007669"/>
    <property type="project" value="UniProtKB-UniRule"/>
</dbReference>
<reference evidence="12" key="1">
    <citation type="submission" date="2016-10" db="EMBL/GenBank/DDBJ databases">
        <authorList>
            <person name="Varghese N."/>
            <person name="Submissions S."/>
        </authorList>
    </citation>
    <scope>NUCLEOTIDE SEQUENCE [LARGE SCALE GENOMIC DNA]</scope>
    <source>
        <strain evidence="12">CGMCC 1.10783</strain>
    </source>
</reference>
<keyword evidence="10" id="KW-0406">Ion transport</keyword>
<evidence type="ECO:0000256" key="2">
    <source>
        <dbReference type="ARBA" id="ARBA00022475"/>
    </source>
</evidence>
<organism evidence="11 12">
    <name type="scientific">Arthrobacter cupressi</name>
    <dbReference type="NCBI Taxonomy" id="1045773"/>
    <lineage>
        <taxon>Bacteria</taxon>
        <taxon>Bacillati</taxon>
        <taxon>Actinomycetota</taxon>
        <taxon>Actinomycetes</taxon>
        <taxon>Micrococcales</taxon>
        <taxon>Micrococcaceae</taxon>
        <taxon>Arthrobacter</taxon>
    </lineage>
</organism>
<evidence type="ECO:0000256" key="6">
    <source>
        <dbReference type="ARBA" id="ARBA00023303"/>
    </source>
</evidence>
<keyword evidence="12" id="KW-1185">Reference proteome</keyword>
<evidence type="ECO:0000256" key="7">
    <source>
        <dbReference type="ARBA" id="ARBA00035120"/>
    </source>
</evidence>
<dbReference type="GO" id="GO:0005886">
    <property type="term" value="C:plasma membrane"/>
    <property type="evidence" value="ECO:0007669"/>
    <property type="project" value="UniProtKB-SubCell"/>
</dbReference>
<keyword evidence="10" id="KW-0915">Sodium</keyword>
<comment type="catalytic activity">
    <reaction evidence="8">
        <text>fluoride(in) = fluoride(out)</text>
        <dbReference type="Rhea" id="RHEA:76159"/>
        <dbReference type="ChEBI" id="CHEBI:17051"/>
    </reaction>
    <physiologicalReaction direction="left-to-right" evidence="8">
        <dbReference type="Rhea" id="RHEA:76160"/>
    </physiologicalReaction>
</comment>
<keyword evidence="10" id="KW-0479">Metal-binding</keyword>
<feature type="binding site" evidence="10">
    <location>
        <position position="76"/>
    </location>
    <ligand>
        <name>Na(+)</name>
        <dbReference type="ChEBI" id="CHEBI:29101"/>
        <note>structural</note>
    </ligand>
</feature>
<dbReference type="InterPro" id="IPR003691">
    <property type="entry name" value="FluC"/>
</dbReference>
<dbReference type="RefSeq" id="WP_074588359.1">
    <property type="nucleotide sequence ID" value="NZ_FNEI01000005.1"/>
</dbReference>
<comment type="similarity">
    <text evidence="7 10">Belongs to the fluoride channel Fluc/FEX (TC 1.A.43) family.</text>
</comment>
<keyword evidence="10" id="KW-0813">Transport</keyword>
<dbReference type="EMBL" id="FNEI01000005">
    <property type="protein sequence ID" value="SDI92218.1"/>
    <property type="molecule type" value="Genomic_DNA"/>
</dbReference>